<accession>A0A366HTE1</accession>
<feature type="transmembrane region" description="Helical" evidence="6">
    <location>
        <begin position="126"/>
        <end position="144"/>
    </location>
</feature>
<feature type="transmembrane region" description="Helical" evidence="6">
    <location>
        <begin position="65"/>
        <end position="85"/>
    </location>
</feature>
<dbReference type="EMBL" id="QNRR01000002">
    <property type="protein sequence ID" value="RBP45967.1"/>
    <property type="molecule type" value="Genomic_DNA"/>
</dbReference>
<feature type="transmembrane region" description="Helical" evidence="6">
    <location>
        <begin position="175"/>
        <end position="199"/>
    </location>
</feature>
<evidence type="ECO:0000256" key="2">
    <source>
        <dbReference type="ARBA" id="ARBA00022475"/>
    </source>
</evidence>
<evidence type="ECO:0000256" key="3">
    <source>
        <dbReference type="ARBA" id="ARBA00022692"/>
    </source>
</evidence>
<keyword evidence="4 6" id="KW-1133">Transmembrane helix</keyword>
<dbReference type="AlphaFoldDB" id="A0A366HTE1"/>
<dbReference type="Pfam" id="PF02653">
    <property type="entry name" value="BPD_transp_2"/>
    <property type="match status" value="1"/>
</dbReference>
<sequence>MNAFLRQQFTLLVATAILLAIFGTFVPNFTSTSNLLDLAQQIGVNSILAFGMTLVILIGGIDLSVGALVALVGTVTTYCMVNTTAPDGSAIGLGWNVFPAMLAGLAVASLFGLFHGVAVSRTQMPAFIVTLGTMLVARGLALRFNEGRPLSLPGSQETFLFIGNGRLFDTIPMPVLILLSVYLLTAAMLHFTVFGRHLYAIGDNRLAALYSGIPVSRCEITVYILAALLTATAGMIHASQLYGAEPASGQGFELNAIAAAVVGGASLKGGRGTMTGTLLGAIIIGILDKGLNQAGVHFSLQYMIKGGVILAAVWWDARRRR</sequence>
<dbReference type="OrthoDB" id="9813906at2"/>
<proteinExistence type="predicted"/>
<dbReference type="GO" id="GO:0022857">
    <property type="term" value="F:transmembrane transporter activity"/>
    <property type="evidence" value="ECO:0007669"/>
    <property type="project" value="InterPro"/>
</dbReference>
<evidence type="ECO:0000256" key="4">
    <source>
        <dbReference type="ARBA" id="ARBA00022989"/>
    </source>
</evidence>
<keyword evidence="2" id="KW-1003">Cell membrane</keyword>
<name>A0A366HTE1_9BACT</name>
<comment type="subcellular location">
    <subcellularLocation>
        <location evidence="1">Cell membrane</location>
        <topology evidence="1">Multi-pass membrane protein</topology>
    </subcellularLocation>
</comment>
<evidence type="ECO:0000256" key="6">
    <source>
        <dbReference type="SAM" id="Phobius"/>
    </source>
</evidence>
<feature type="transmembrane region" description="Helical" evidence="6">
    <location>
        <begin position="296"/>
        <end position="315"/>
    </location>
</feature>
<dbReference type="RefSeq" id="WP_113957525.1">
    <property type="nucleotide sequence ID" value="NZ_QNRR01000002.1"/>
</dbReference>
<dbReference type="GO" id="GO:0005886">
    <property type="term" value="C:plasma membrane"/>
    <property type="evidence" value="ECO:0007669"/>
    <property type="project" value="UniProtKB-SubCell"/>
</dbReference>
<dbReference type="CDD" id="cd06579">
    <property type="entry name" value="TM_PBP1_transp_AraH_like"/>
    <property type="match status" value="1"/>
</dbReference>
<comment type="caution">
    <text evidence="7">The sequence shown here is derived from an EMBL/GenBank/DDBJ whole genome shotgun (WGS) entry which is preliminary data.</text>
</comment>
<evidence type="ECO:0000313" key="8">
    <source>
        <dbReference type="Proteomes" id="UP000253426"/>
    </source>
</evidence>
<dbReference type="Proteomes" id="UP000253426">
    <property type="component" value="Unassembled WGS sequence"/>
</dbReference>
<dbReference type="InterPro" id="IPR001851">
    <property type="entry name" value="ABC_transp_permease"/>
</dbReference>
<evidence type="ECO:0000256" key="5">
    <source>
        <dbReference type="ARBA" id="ARBA00023136"/>
    </source>
</evidence>
<keyword evidence="8" id="KW-1185">Reference proteome</keyword>
<keyword evidence="5 6" id="KW-0472">Membrane</keyword>
<dbReference type="PANTHER" id="PTHR32196">
    <property type="entry name" value="ABC TRANSPORTER PERMEASE PROTEIN YPHD-RELATED-RELATED"/>
    <property type="match status" value="1"/>
</dbReference>
<feature type="transmembrane region" description="Helical" evidence="6">
    <location>
        <begin position="97"/>
        <end position="119"/>
    </location>
</feature>
<evidence type="ECO:0000313" key="7">
    <source>
        <dbReference type="EMBL" id="RBP45967.1"/>
    </source>
</evidence>
<feature type="transmembrane region" description="Helical" evidence="6">
    <location>
        <begin position="9"/>
        <end position="26"/>
    </location>
</feature>
<organism evidence="7 8">
    <name type="scientific">Roseimicrobium gellanilyticum</name>
    <dbReference type="NCBI Taxonomy" id="748857"/>
    <lineage>
        <taxon>Bacteria</taxon>
        <taxon>Pseudomonadati</taxon>
        <taxon>Verrucomicrobiota</taxon>
        <taxon>Verrucomicrobiia</taxon>
        <taxon>Verrucomicrobiales</taxon>
        <taxon>Verrucomicrobiaceae</taxon>
        <taxon>Roseimicrobium</taxon>
    </lineage>
</organism>
<gene>
    <name evidence="7" type="ORF">DES53_102352</name>
</gene>
<evidence type="ECO:0000256" key="1">
    <source>
        <dbReference type="ARBA" id="ARBA00004651"/>
    </source>
</evidence>
<feature type="transmembrane region" description="Helical" evidence="6">
    <location>
        <begin position="220"/>
        <end position="238"/>
    </location>
</feature>
<feature type="transmembrane region" description="Helical" evidence="6">
    <location>
        <begin position="38"/>
        <end position="58"/>
    </location>
</feature>
<protein>
    <submittedName>
        <fullName evidence="7">Ribose transport system permease protein</fullName>
    </submittedName>
</protein>
<reference evidence="7 8" key="1">
    <citation type="submission" date="2018-06" db="EMBL/GenBank/DDBJ databases">
        <title>Genomic Encyclopedia of Type Strains, Phase IV (KMG-IV): sequencing the most valuable type-strain genomes for metagenomic binning, comparative biology and taxonomic classification.</title>
        <authorList>
            <person name="Goeker M."/>
        </authorList>
    </citation>
    <scope>NUCLEOTIDE SEQUENCE [LARGE SCALE GENOMIC DNA]</scope>
    <source>
        <strain evidence="7 8">DSM 25532</strain>
    </source>
</reference>
<keyword evidence="3 6" id="KW-0812">Transmembrane</keyword>